<feature type="region of interest" description="Disordered" evidence="1">
    <location>
        <begin position="43"/>
        <end position="67"/>
    </location>
</feature>
<organism evidence="2 3">
    <name type="scientific">Danaus plexippus plexippus</name>
    <dbReference type="NCBI Taxonomy" id="278856"/>
    <lineage>
        <taxon>Eukaryota</taxon>
        <taxon>Metazoa</taxon>
        <taxon>Ecdysozoa</taxon>
        <taxon>Arthropoda</taxon>
        <taxon>Hexapoda</taxon>
        <taxon>Insecta</taxon>
        <taxon>Pterygota</taxon>
        <taxon>Neoptera</taxon>
        <taxon>Endopterygota</taxon>
        <taxon>Lepidoptera</taxon>
        <taxon>Glossata</taxon>
        <taxon>Ditrysia</taxon>
        <taxon>Papilionoidea</taxon>
        <taxon>Nymphalidae</taxon>
        <taxon>Danainae</taxon>
        <taxon>Danaini</taxon>
        <taxon>Danaina</taxon>
        <taxon>Danaus</taxon>
        <taxon>Danaus</taxon>
    </lineage>
</organism>
<name>A0A212FEA5_DANPL</name>
<sequence>MRPKDGLDAKIQTGTFILSEKIDDTKTKKSEKELKKEMKKLEKEKLEQEKKEKKAREKEKERERQAKRDSDGYYILYSTALGLPYLDLNVDRYYKSRELPERLCRMAVYASYKENSKYYLWQLNFVNDREN</sequence>
<evidence type="ECO:0000313" key="3">
    <source>
        <dbReference type="Proteomes" id="UP000007151"/>
    </source>
</evidence>
<accession>A0A212FEA5</accession>
<reference evidence="2 3" key="1">
    <citation type="journal article" date="2011" name="Cell">
        <title>The monarch butterfly genome yields insights into long-distance migration.</title>
        <authorList>
            <person name="Zhan S."/>
            <person name="Merlin C."/>
            <person name="Boore J.L."/>
            <person name="Reppert S.M."/>
        </authorList>
    </citation>
    <scope>NUCLEOTIDE SEQUENCE [LARGE SCALE GENOMIC DNA]</scope>
    <source>
        <strain evidence="2">F-2</strain>
    </source>
</reference>
<dbReference type="InParanoid" id="A0A212FEA5"/>
<dbReference type="KEGG" id="dpl:KGM_208216"/>
<dbReference type="EMBL" id="AGBW02008963">
    <property type="protein sequence ID" value="OWR52072.1"/>
    <property type="molecule type" value="Genomic_DNA"/>
</dbReference>
<proteinExistence type="predicted"/>
<dbReference type="AlphaFoldDB" id="A0A212FEA5"/>
<evidence type="ECO:0000256" key="1">
    <source>
        <dbReference type="SAM" id="MobiDB-lite"/>
    </source>
</evidence>
<protein>
    <submittedName>
        <fullName evidence="2">Uncharacterized protein</fullName>
    </submittedName>
</protein>
<dbReference type="Proteomes" id="UP000007151">
    <property type="component" value="Unassembled WGS sequence"/>
</dbReference>
<comment type="caution">
    <text evidence="2">The sequence shown here is derived from an EMBL/GenBank/DDBJ whole genome shotgun (WGS) entry which is preliminary data.</text>
</comment>
<evidence type="ECO:0000313" key="2">
    <source>
        <dbReference type="EMBL" id="OWR52072.1"/>
    </source>
</evidence>
<keyword evidence="3" id="KW-1185">Reference proteome</keyword>
<gene>
    <name evidence="2" type="ORF">KGM_208216</name>
</gene>